<dbReference type="Gene3D" id="3.30.420.40">
    <property type="match status" value="2"/>
</dbReference>
<name>A0A833GZ79_9LEPT</name>
<dbReference type="AlphaFoldDB" id="A0A833GZ79"/>
<comment type="similarity">
    <text evidence="1">Belongs to the ROK (NagC/XylR) family.</text>
</comment>
<protein>
    <submittedName>
        <fullName evidence="2">ROK family protein</fullName>
    </submittedName>
</protein>
<evidence type="ECO:0000313" key="2">
    <source>
        <dbReference type="EMBL" id="KAB2930833.1"/>
    </source>
</evidence>
<dbReference type="InterPro" id="IPR000600">
    <property type="entry name" value="ROK"/>
</dbReference>
<gene>
    <name evidence="2" type="ORF">F9K24_15320</name>
</gene>
<dbReference type="InterPro" id="IPR043129">
    <property type="entry name" value="ATPase_NBD"/>
</dbReference>
<dbReference type="PANTHER" id="PTHR18964:SF149">
    <property type="entry name" value="BIFUNCTIONAL UDP-N-ACETYLGLUCOSAMINE 2-EPIMERASE_N-ACETYLMANNOSAMINE KINASE"/>
    <property type="match status" value="1"/>
</dbReference>
<proteinExistence type="inferred from homology"/>
<evidence type="ECO:0000313" key="3">
    <source>
        <dbReference type="Proteomes" id="UP000460298"/>
    </source>
</evidence>
<evidence type="ECO:0000256" key="1">
    <source>
        <dbReference type="ARBA" id="ARBA00006479"/>
    </source>
</evidence>
<organism evidence="2 3">
    <name type="scientific">Leptonema illini</name>
    <dbReference type="NCBI Taxonomy" id="183"/>
    <lineage>
        <taxon>Bacteria</taxon>
        <taxon>Pseudomonadati</taxon>
        <taxon>Spirochaetota</taxon>
        <taxon>Spirochaetia</taxon>
        <taxon>Leptospirales</taxon>
        <taxon>Leptospiraceae</taxon>
        <taxon>Leptonema</taxon>
    </lineage>
</organism>
<accession>A0A833GZ79</accession>
<dbReference type="EMBL" id="WBUI01000017">
    <property type="protein sequence ID" value="KAB2930833.1"/>
    <property type="molecule type" value="Genomic_DNA"/>
</dbReference>
<sequence length="356" mass="38345">MPYYDRPDPLRRHRKRTLSVNQLTRRTAMKQACLGMDLGGSNLFSVAYDTTSGEPVLESKIDTEARSGYAHVIARIASQITEIERRLQDTGYTVTAIGLGVPGAVDAEHGLIHIAPNLDWHGVHLVADLPVTDEVRKKIRLINDVNAGLFGELREINPVPACAVAYFCGTGIGGAIAFHGQLLTGVGGSAGEVGHMVIRKGGKRCQCGRRGCLEAYIGKWALNARIQRALIKNKATSLKQMIDYDLTKMPIKSATLKKAYTKRDSFTRKLLERHYAAYLAAGISQTVNLLSPDVVILGGGVMEALGDALLPAVYDRLEKHCLASVPTLRLATLGDYAGTKGAAYYAAGQMAASGVV</sequence>
<dbReference type="Pfam" id="PF00480">
    <property type="entry name" value="ROK"/>
    <property type="match status" value="1"/>
</dbReference>
<dbReference type="SUPFAM" id="SSF53067">
    <property type="entry name" value="Actin-like ATPase domain"/>
    <property type="match status" value="1"/>
</dbReference>
<reference evidence="2 3" key="1">
    <citation type="submission" date="2019-10" db="EMBL/GenBank/DDBJ databases">
        <title>Extracellular Electron Transfer in a Candidatus Methanoperedens spp. Enrichment Culture.</title>
        <authorList>
            <person name="Berger S."/>
            <person name="Rangel Shaw D."/>
            <person name="Berben T."/>
            <person name="In 'T Zandt M."/>
            <person name="Frank J."/>
            <person name="Reimann J."/>
            <person name="Jetten M.S.M."/>
            <person name="Welte C.U."/>
        </authorList>
    </citation>
    <scope>NUCLEOTIDE SEQUENCE [LARGE SCALE GENOMIC DNA]</scope>
    <source>
        <strain evidence="2">SB12</strain>
    </source>
</reference>
<comment type="caution">
    <text evidence="2">The sequence shown here is derived from an EMBL/GenBank/DDBJ whole genome shotgun (WGS) entry which is preliminary data.</text>
</comment>
<dbReference type="Proteomes" id="UP000460298">
    <property type="component" value="Unassembled WGS sequence"/>
</dbReference>
<dbReference type="PANTHER" id="PTHR18964">
    <property type="entry name" value="ROK (REPRESSOR, ORF, KINASE) FAMILY"/>
    <property type="match status" value="1"/>
</dbReference>